<feature type="transmembrane region" description="Helical" evidence="8">
    <location>
        <begin position="187"/>
        <end position="210"/>
    </location>
</feature>
<feature type="transmembrane region" description="Helical" evidence="8">
    <location>
        <begin position="118"/>
        <end position="139"/>
    </location>
</feature>
<dbReference type="AlphaFoldDB" id="A0A1X7K0W6"/>
<evidence type="ECO:0000256" key="4">
    <source>
        <dbReference type="ARBA" id="ARBA00022544"/>
    </source>
</evidence>
<dbReference type="Gene3D" id="1.20.1740.10">
    <property type="entry name" value="Amino acid/polyamine transporter I"/>
    <property type="match status" value="1"/>
</dbReference>
<keyword evidence="3" id="KW-0813">Transport</keyword>
<feature type="transmembrane region" description="Helical" evidence="8">
    <location>
        <begin position="337"/>
        <end position="361"/>
    </location>
</feature>
<dbReference type="GO" id="GO:0009847">
    <property type="term" value="P:spore germination"/>
    <property type="evidence" value="ECO:0007669"/>
    <property type="project" value="InterPro"/>
</dbReference>
<dbReference type="NCBIfam" id="TIGR00912">
    <property type="entry name" value="2A0309"/>
    <property type="match status" value="1"/>
</dbReference>
<reference evidence="9 10" key="1">
    <citation type="submission" date="2017-04" db="EMBL/GenBank/DDBJ databases">
        <authorList>
            <person name="Afonso C.L."/>
            <person name="Miller P.J."/>
            <person name="Scott M.A."/>
            <person name="Spackman E."/>
            <person name="Goraichik I."/>
            <person name="Dimitrov K.M."/>
            <person name="Suarez D.L."/>
            <person name="Swayne D.E."/>
        </authorList>
    </citation>
    <scope>NUCLEOTIDE SEQUENCE [LARGE SCALE GENOMIC DNA]</scope>
    <source>
        <strain evidence="9 10">11</strain>
    </source>
</reference>
<evidence type="ECO:0000256" key="6">
    <source>
        <dbReference type="ARBA" id="ARBA00022989"/>
    </source>
</evidence>
<keyword evidence="7 8" id="KW-0472">Membrane</keyword>
<feature type="transmembrane region" description="Helical" evidence="8">
    <location>
        <begin position="222"/>
        <end position="245"/>
    </location>
</feature>
<keyword evidence="6 8" id="KW-1133">Transmembrane helix</keyword>
<dbReference type="STRING" id="1852522.SAMN06295960_1942"/>
<keyword evidence="4" id="KW-0309">Germination</keyword>
<gene>
    <name evidence="9" type="ORF">SAMN06295960_1942</name>
</gene>
<dbReference type="Pfam" id="PF03845">
    <property type="entry name" value="Spore_permease"/>
    <property type="match status" value="1"/>
</dbReference>
<evidence type="ECO:0000256" key="3">
    <source>
        <dbReference type="ARBA" id="ARBA00022448"/>
    </source>
</evidence>
<dbReference type="PANTHER" id="PTHR34975:SF2">
    <property type="entry name" value="SPORE GERMINATION PROTEIN A2"/>
    <property type="match status" value="1"/>
</dbReference>
<feature type="transmembrane region" description="Helical" evidence="8">
    <location>
        <begin position="46"/>
        <end position="68"/>
    </location>
</feature>
<dbReference type="GO" id="GO:0016020">
    <property type="term" value="C:membrane"/>
    <property type="evidence" value="ECO:0007669"/>
    <property type="project" value="UniProtKB-SubCell"/>
</dbReference>
<protein>
    <submittedName>
        <fullName evidence="9">Spore germination protein (Amino acid permease)</fullName>
    </submittedName>
</protein>
<keyword evidence="5 8" id="KW-0812">Transmembrane</keyword>
<organism evidence="9 10">
    <name type="scientific">Paenibacillus aquistagni</name>
    <dbReference type="NCBI Taxonomy" id="1852522"/>
    <lineage>
        <taxon>Bacteria</taxon>
        <taxon>Bacillati</taxon>
        <taxon>Bacillota</taxon>
        <taxon>Bacilli</taxon>
        <taxon>Bacillales</taxon>
        <taxon>Paenibacillaceae</taxon>
        <taxon>Paenibacillus</taxon>
    </lineage>
</organism>
<accession>A0A1X7K0W6</accession>
<evidence type="ECO:0000313" key="9">
    <source>
        <dbReference type="EMBL" id="SMG34122.1"/>
    </source>
</evidence>
<feature type="transmembrane region" description="Helical" evidence="8">
    <location>
        <begin position="274"/>
        <end position="296"/>
    </location>
</feature>
<dbReference type="InterPro" id="IPR004761">
    <property type="entry name" value="Spore_GerAB"/>
</dbReference>
<evidence type="ECO:0000256" key="8">
    <source>
        <dbReference type="SAM" id="Phobius"/>
    </source>
</evidence>
<feature type="transmembrane region" description="Helical" evidence="8">
    <location>
        <begin position="88"/>
        <end position="112"/>
    </location>
</feature>
<evidence type="ECO:0000256" key="2">
    <source>
        <dbReference type="ARBA" id="ARBA00007998"/>
    </source>
</evidence>
<feature type="transmembrane region" description="Helical" evidence="8">
    <location>
        <begin position="146"/>
        <end position="167"/>
    </location>
</feature>
<feature type="transmembrane region" description="Helical" evidence="8">
    <location>
        <begin position="12"/>
        <end position="34"/>
    </location>
</feature>
<dbReference type="OrthoDB" id="2380240at2"/>
<name>A0A1X7K0W6_9BACL</name>
<proteinExistence type="inferred from homology"/>
<comment type="similarity">
    <text evidence="2">Belongs to the amino acid-polyamine-organocation (APC) superfamily. Spore germination protein (SGP) (TC 2.A.3.9) family.</text>
</comment>
<dbReference type="RefSeq" id="WP_085494180.1">
    <property type="nucleotide sequence ID" value="NZ_FXAZ01000002.1"/>
</dbReference>
<evidence type="ECO:0000313" key="10">
    <source>
        <dbReference type="Proteomes" id="UP000193834"/>
    </source>
</evidence>
<evidence type="ECO:0000256" key="5">
    <source>
        <dbReference type="ARBA" id="ARBA00022692"/>
    </source>
</evidence>
<dbReference type="PANTHER" id="PTHR34975">
    <property type="entry name" value="SPORE GERMINATION PROTEIN A2"/>
    <property type="match status" value="1"/>
</dbReference>
<dbReference type="EMBL" id="FXAZ01000002">
    <property type="protein sequence ID" value="SMG34122.1"/>
    <property type="molecule type" value="Genomic_DNA"/>
</dbReference>
<keyword evidence="10" id="KW-1185">Reference proteome</keyword>
<evidence type="ECO:0000256" key="1">
    <source>
        <dbReference type="ARBA" id="ARBA00004141"/>
    </source>
</evidence>
<feature type="transmembrane region" description="Helical" evidence="8">
    <location>
        <begin position="308"/>
        <end position="325"/>
    </location>
</feature>
<evidence type="ECO:0000256" key="7">
    <source>
        <dbReference type="ARBA" id="ARBA00023136"/>
    </source>
</evidence>
<dbReference type="Proteomes" id="UP000193834">
    <property type="component" value="Unassembled WGS sequence"/>
</dbReference>
<comment type="subcellular location">
    <subcellularLocation>
        <location evidence="1">Membrane</location>
        <topology evidence="1">Multi-pass membrane protein</topology>
    </subcellularLocation>
</comment>
<sequence length="374" mass="42716">MKADVMPKPQNMFQAYMLLFLISSGQIGVGIFGFQRIVGMHSDHDAWISVIVAGIVSHIVVGLMFWILSKHESADLYGIHQHLFGRWIGNGLSMVMMVYYVMVSVTIVRTYIELIQSWIFPTFPTWVLSMTLLLLAWYGITGGIRLIAGLSTISFFVILFFIGTLYISPIKYASWSHLLPIGETSPWAIMKGTISMGLTISGFESIFYIYPYIKDKSNGAKYAQYSLLFSNIIYLFMMIMGIVYFSKGQLTRSIWASTSMLKIVKFPFLERLEYIASSVWMFVVIPGLMIYIWVLGRGFKRMMGWKQRMMTPIICFVIFIGSLISQDREHIHMLSTFTGRCALFVVFLYPVVLFLFQTLILGIRDQSDKKGAAE</sequence>